<protein>
    <submittedName>
        <fullName evidence="2">Energy-dependent translational throttle protein EttA</fullName>
    </submittedName>
</protein>
<dbReference type="InterPro" id="IPR003439">
    <property type="entry name" value="ABC_transporter-like_ATP-bd"/>
</dbReference>
<dbReference type="SUPFAM" id="SSF52540">
    <property type="entry name" value="P-loop containing nucleoside triphosphate hydrolases"/>
    <property type="match status" value="1"/>
</dbReference>
<dbReference type="Proteomes" id="UP000262325">
    <property type="component" value="Unassembled WGS sequence"/>
</dbReference>
<accession>A0A3D5QCU8</accession>
<comment type="caution">
    <text evidence="2">The sequence shown here is derived from an EMBL/GenBank/DDBJ whole genome shotgun (WGS) entry which is preliminary data.</text>
</comment>
<feature type="domain" description="ABC transporter" evidence="1">
    <location>
        <begin position="27"/>
        <end position="58"/>
    </location>
</feature>
<dbReference type="GO" id="GO:0016887">
    <property type="term" value="F:ATP hydrolysis activity"/>
    <property type="evidence" value="ECO:0007669"/>
    <property type="project" value="InterPro"/>
</dbReference>
<dbReference type="PANTHER" id="PTHR43858">
    <property type="entry name" value="ENERGY-DEPENDENT TRANSLATIONAL THROTTLE PROTEIN ETTA"/>
    <property type="match status" value="1"/>
</dbReference>
<feature type="non-terminal residue" evidence="2">
    <location>
        <position position="63"/>
    </location>
</feature>
<evidence type="ECO:0000313" key="3">
    <source>
        <dbReference type="Proteomes" id="UP000262325"/>
    </source>
</evidence>
<name>A0A3D5QCU8_FLESI</name>
<sequence length="63" mass="6729">MSNNSPEKIIYSMNGVSKRYQNKEVIKDISLSYFYGAKIGVVGLNGAGKSTVLKIMAGGGDDL</sequence>
<evidence type="ECO:0000259" key="1">
    <source>
        <dbReference type="Pfam" id="PF00005"/>
    </source>
</evidence>
<dbReference type="GO" id="GO:0005524">
    <property type="term" value="F:ATP binding"/>
    <property type="evidence" value="ECO:0007669"/>
    <property type="project" value="InterPro"/>
</dbReference>
<reference evidence="2 3" key="1">
    <citation type="journal article" date="2018" name="Nat. Biotechnol.">
        <title>A standardized bacterial taxonomy based on genome phylogeny substantially revises the tree of life.</title>
        <authorList>
            <person name="Parks D.H."/>
            <person name="Chuvochina M."/>
            <person name="Waite D.W."/>
            <person name="Rinke C."/>
            <person name="Skarshewski A."/>
            <person name="Chaumeil P.A."/>
            <person name="Hugenholtz P."/>
        </authorList>
    </citation>
    <scope>NUCLEOTIDE SEQUENCE [LARGE SCALE GENOMIC DNA]</scope>
    <source>
        <strain evidence="2">UBA8672</strain>
    </source>
</reference>
<dbReference type="AlphaFoldDB" id="A0A3D5QCU8"/>
<proteinExistence type="predicted"/>
<dbReference type="InterPro" id="IPR027417">
    <property type="entry name" value="P-loop_NTPase"/>
</dbReference>
<organism evidence="2 3">
    <name type="scientific">Flexistipes sinusarabici</name>
    <dbReference type="NCBI Taxonomy" id="2352"/>
    <lineage>
        <taxon>Bacteria</taxon>
        <taxon>Pseudomonadati</taxon>
        <taxon>Deferribacterota</taxon>
        <taxon>Deferribacteres</taxon>
        <taxon>Deferribacterales</taxon>
        <taxon>Flexistipitaceae</taxon>
        <taxon>Flexistipes</taxon>
    </lineage>
</organism>
<evidence type="ECO:0000313" key="2">
    <source>
        <dbReference type="EMBL" id="HCW93647.1"/>
    </source>
</evidence>
<dbReference type="GO" id="GO:0045900">
    <property type="term" value="P:negative regulation of translational elongation"/>
    <property type="evidence" value="ECO:0007669"/>
    <property type="project" value="InterPro"/>
</dbReference>
<dbReference type="Gene3D" id="3.40.50.300">
    <property type="entry name" value="P-loop containing nucleotide triphosphate hydrolases"/>
    <property type="match status" value="1"/>
</dbReference>
<dbReference type="Pfam" id="PF00005">
    <property type="entry name" value="ABC_tran"/>
    <property type="match status" value="1"/>
</dbReference>
<gene>
    <name evidence="2" type="ORF">DHM44_08185</name>
</gene>
<dbReference type="PANTHER" id="PTHR43858:SF1">
    <property type="entry name" value="ABC TRANSPORTER-RELATED PROTEIN"/>
    <property type="match status" value="1"/>
</dbReference>
<dbReference type="EMBL" id="DPPF01000167">
    <property type="protein sequence ID" value="HCW93647.1"/>
    <property type="molecule type" value="Genomic_DNA"/>
</dbReference>
<dbReference type="InterPro" id="IPR022374">
    <property type="entry name" value="EttA"/>
</dbReference>